<protein>
    <submittedName>
        <fullName evidence="1">All-trans-phytoene synthase</fullName>
    </submittedName>
</protein>
<dbReference type="SFLD" id="SFLDS00005">
    <property type="entry name" value="Isoprenoid_Synthase_Type_I"/>
    <property type="match status" value="1"/>
</dbReference>
<dbReference type="RefSeq" id="WP_231739889.1">
    <property type="nucleotide sequence ID" value="NZ_CP036267.1"/>
</dbReference>
<dbReference type="Pfam" id="PF00494">
    <property type="entry name" value="SQS_PSY"/>
    <property type="match status" value="1"/>
</dbReference>
<sequence>MSTIIAELEKWGPGSNSKPLDQDSAKKYTWGLATSHYENFPVISWAVPKPLRQHFANVYAFCRWADDLGDEIASASDSLRLLEWWQAELENCYRGECVHPVFTALHTTIEQFSIPITPFANLISAFIQDQSVTTYETFSQLEDYCQRSANPVGRIVLHLANCNNTANEAYSDSICTGLQLANFWQDVRRDKLIGRVYLPSEDRQRFGYSEKDLMTEQANDAFRELMAFEVDRTRNYLIAGRPLVGAMPGRLKVDIDLMIRGGLLVLSGIEKVNFNVWKERPIVRKSQLFTAGLLSLFNLAMPRPVKPIT</sequence>
<dbReference type="InterPro" id="IPR002060">
    <property type="entry name" value="Squ/phyt_synthse"/>
</dbReference>
<organism evidence="1 2">
    <name type="scientific">Thalassoglobus polymorphus</name>
    <dbReference type="NCBI Taxonomy" id="2527994"/>
    <lineage>
        <taxon>Bacteria</taxon>
        <taxon>Pseudomonadati</taxon>
        <taxon>Planctomycetota</taxon>
        <taxon>Planctomycetia</taxon>
        <taxon>Planctomycetales</taxon>
        <taxon>Planctomycetaceae</taxon>
        <taxon>Thalassoglobus</taxon>
    </lineage>
</organism>
<dbReference type="InterPro" id="IPR033904">
    <property type="entry name" value="Trans_IPPS_HH"/>
</dbReference>
<proteinExistence type="predicted"/>
<dbReference type="InterPro" id="IPR008949">
    <property type="entry name" value="Isoprenoid_synthase_dom_sf"/>
</dbReference>
<dbReference type="InterPro" id="IPR044843">
    <property type="entry name" value="Trans_IPPS_bact-type"/>
</dbReference>
<dbReference type="SFLD" id="SFLDG01212">
    <property type="entry name" value="Phytoene_synthase_like"/>
    <property type="match status" value="1"/>
</dbReference>
<dbReference type="Gene3D" id="1.10.600.10">
    <property type="entry name" value="Farnesyl Diphosphate Synthase"/>
    <property type="match status" value="1"/>
</dbReference>
<reference evidence="1 2" key="1">
    <citation type="submission" date="2019-02" db="EMBL/GenBank/DDBJ databases">
        <title>Deep-cultivation of Planctomycetes and their phenomic and genomic characterization uncovers novel biology.</title>
        <authorList>
            <person name="Wiegand S."/>
            <person name="Jogler M."/>
            <person name="Boedeker C."/>
            <person name="Pinto D."/>
            <person name="Vollmers J."/>
            <person name="Rivas-Marin E."/>
            <person name="Kohn T."/>
            <person name="Peeters S.H."/>
            <person name="Heuer A."/>
            <person name="Rast P."/>
            <person name="Oberbeckmann S."/>
            <person name="Bunk B."/>
            <person name="Jeske O."/>
            <person name="Meyerdierks A."/>
            <person name="Storesund J.E."/>
            <person name="Kallscheuer N."/>
            <person name="Luecker S."/>
            <person name="Lage O.M."/>
            <person name="Pohl T."/>
            <person name="Merkel B.J."/>
            <person name="Hornburger P."/>
            <person name="Mueller R.-W."/>
            <person name="Bruemmer F."/>
            <person name="Labrenz M."/>
            <person name="Spormann A.M."/>
            <person name="Op den Camp H."/>
            <person name="Overmann J."/>
            <person name="Amann R."/>
            <person name="Jetten M.S.M."/>
            <person name="Mascher T."/>
            <person name="Medema M.H."/>
            <person name="Devos D.P."/>
            <person name="Kaster A.-K."/>
            <person name="Ovreas L."/>
            <person name="Rohde M."/>
            <person name="Galperin M.Y."/>
            <person name="Jogler C."/>
        </authorList>
    </citation>
    <scope>NUCLEOTIDE SEQUENCE [LARGE SCALE GENOMIC DNA]</scope>
    <source>
        <strain evidence="1 2">Mal48</strain>
    </source>
</reference>
<dbReference type="Proteomes" id="UP000315724">
    <property type="component" value="Chromosome"/>
</dbReference>
<dbReference type="SFLD" id="SFLDG01018">
    <property type="entry name" value="Squalene/Phytoene_Synthase_Lik"/>
    <property type="match status" value="1"/>
</dbReference>
<evidence type="ECO:0000313" key="2">
    <source>
        <dbReference type="Proteomes" id="UP000315724"/>
    </source>
</evidence>
<dbReference type="AlphaFoldDB" id="A0A517QIL4"/>
<name>A0A517QIL4_9PLAN</name>
<dbReference type="EMBL" id="CP036267">
    <property type="protein sequence ID" value="QDT31490.1"/>
    <property type="molecule type" value="Genomic_DNA"/>
</dbReference>
<dbReference type="GO" id="GO:0004311">
    <property type="term" value="F:geranylgeranyl diphosphate synthase activity"/>
    <property type="evidence" value="ECO:0007669"/>
    <property type="project" value="InterPro"/>
</dbReference>
<keyword evidence="2" id="KW-1185">Reference proteome</keyword>
<evidence type="ECO:0000313" key="1">
    <source>
        <dbReference type="EMBL" id="QDT31490.1"/>
    </source>
</evidence>
<dbReference type="PANTHER" id="PTHR31480">
    <property type="entry name" value="BIFUNCTIONAL LYCOPENE CYCLASE/PHYTOENE SYNTHASE"/>
    <property type="match status" value="1"/>
</dbReference>
<dbReference type="SUPFAM" id="SSF48576">
    <property type="entry name" value="Terpenoid synthases"/>
    <property type="match status" value="1"/>
</dbReference>
<dbReference type="GO" id="GO:0051996">
    <property type="term" value="F:squalene synthase [NAD(P)H] activity"/>
    <property type="evidence" value="ECO:0007669"/>
    <property type="project" value="InterPro"/>
</dbReference>
<dbReference type="KEGG" id="tpol:Mal48_07240"/>
<dbReference type="CDD" id="cd00683">
    <property type="entry name" value="Trans_IPPS_HH"/>
    <property type="match status" value="1"/>
</dbReference>
<accession>A0A517QIL4</accession>
<dbReference type="InterPro" id="IPR017827">
    <property type="entry name" value="HSQ_synthase_HpnC"/>
</dbReference>
<dbReference type="NCBIfam" id="TIGR03464">
    <property type="entry name" value="HpnC"/>
    <property type="match status" value="1"/>
</dbReference>
<gene>
    <name evidence="1" type="primary">crtB_1</name>
    <name evidence="1" type="ORF">Mal48_07240</name>
</gene>
<dbReference type="GO" id="GO:0016114">
    <property type="term" value="P:terpenoid biosynthetic process"/>
    <property type="evidence" value="ECO:0007669"/>
    <property type="project" value="UniProtKB-ARBA"/>
</dbReference>